<evidence type="ECO:0008006" key="3">
    <source>
        <dbReference type="Google" id="ProtNLM"/>
    </source>
</evidence>
<dbReference type="Proteomes" id="UP001601288">
    <property type="component" value="Unassembled WGS sequence"/>
</dbReference>
<evidence type="ECO:0000313" key="1">
    <source>
        <dbReference type="EMBL" id="MFE9229931.1"/>
    </source>
</evidence>
<protein>
    <recommendedName>
        <fullName evidence="3">Transposase</fullName>
    </recommendedName>
</protein>
<comment type="caution">
    <text evidence="1">The sequence shown here is derived from an EMBL/GenBank/DDBJ whole genome shotgun (WGS) entry which is preliminary data.</text>
</comment>
<dbReference type="EMBL" id="JBIAFP010000029">
    <property type="protein sequence ID" value="MFE9229931.1"/>
    <property type="molecule type" value="Genomic_DNA"/>
</dbReference>
<keyword evidence="2" id="KW-1185">Reference proteome</keyword>
<evidence type="ECO:0000313" key="2">
    <source>
        <dbReference type="Proteomes" id="UP001601288"/>
    </source>
</evidence>
<dbReference type="RefSeq" id="WP_358287093.1">
    <property type="nucleotide sequence ID" value="NZ_JBEYGJ010000029.1"/>
</dbReference>
<proteinExistence type="predicted"/>
<name>A0ABW6LQ46_9ACTN</name>
<sequence>MKLVIRVKLLPTPEQATALQATLHACNAAANHVSHTAFTTGTKRNRELRALTYTHLKTRWALGSQAAQHVIKKTADAYAALTGNLKAGNLGKPGSTRFRRATEKPIAFRPQGAQPYDDRMLSWQMPQRTVSIRTVAGRKKRLAFTGEETQLLLLTHHRQVEHADLNASHVIAGRGWWMWVCGAESQVPALTLIA</sequence>
<reference evidence="1 2" key="1">
    <citation type="submission" date="2024-10" db="EMBL/GenBank/DDBJ databases">
        <title>The Natural Products Discovery Center: Release of the First 8490 Sequenced Strains for Exploring Actinobacteria Biosynthetic Diversity.</title>
        <authorList>
            <person name="Kalkreuter E."/>
            <person name="Kautsar S.A."/>
            <person name="Yang D."/>
            <person name="Bader C.D."/>
            <person name="Teijaro C.N."/>
            <person name="Fluegel L."/>
            <person name="Davis C.M."/>
            <person name="Simpson J.R."/>
            <person name="Lauterbach L."/>
            <person name="Steele A.D."/>
            <person name="Gui C."/>
            <person name="Meng S."/>
            <person name="Li G."/>
            <person name="Viehrig K."/>
            <person name="Ye F."/>
            <person name="Su P."/>
            <person name="Kiefer A.F."/>
            <person name="Nichols A."/>
            <person name="Cepeda A.J."/>
            <person name="Yan W."/>
            <person name="Fan B."/>
            <person name="Jiang Y."/>
            <person name="Adhikari A."/>
            <person name="Zheng C.-J."/>
            <person name="Schuster L."/>
            <person name="Cowan T.M."/>
            <person name="Smanski M.J."/>
            <person name="Chevrette M.G."/>
            <person name="De Carvalho L.P.S."/>
            <person name="Shen B."/>
        </authorList>
    </citation>
    <scope>NUCLEOTIDE SEQUENCE [LARGE SCALE GENOMIC DNA]</scope>
    <source>
        <strain evidence="1 2">NPDC007066</strain>
    </source>
</reference>
<gene>
    <name evidence="1" type="ORF">ACFYM3_36180</name>
</gene>
<accession>A0ABW6LQ46</accession>
<organism evidence="1 2">
    <name type="scientific">Streptomyces massasporeus</name>
    <dbReference type="NCBI Taxonomy" id="67324"/>
    <lineage>
        <taxon>Bacteria</taxon>
        <taxon>Bacillati</taxon>
        <taxon>Actinomycetota</taxon>
        <taxon>Actinomycetes</taxon>
        <taxon>Kitasatosporales</taxon>
        <taxon>Streptomycetaceae</taxon>
        <taxon>Streptomyces</taxon>
    </lineage>
</organism>